<dbReference type="InterPro" id="IPR001680">
    <property type="entry name" value="WD40_rpt"/>
</dbReference>
<dbReference type="PANTHER" id="PTHR14344:SF3">
    <property type="entry name" value="WD REPEAT-CONTAINING PROTEIN 6"/>
    <property type="match status" value="1"/>
</dbReference>
<dbReference type="SUPFAM" id="SSF50978">
    <property type="entry name" value="WD40 repeat-like"/>
    <property type="match status" value="3"/>
</dbReference>
<evidence type="ECO:0000256" key="1">
    <source>
        <dbReference type="ARBA" id="ARBA00004496"/>
    </source>
</evidence>
<name>A0ABR2VYD1_9FUNG</name>
<evidence type="ECO:0000256" key="2">
    <source>
        <dbReference type="ARBA" id="ARBA00022490"/>
    </source>
</evidence>
<reference evidence="8 9" key="1">
    <citation type="submission" date="2023-04" db="EMBL/GenBank/DDBJ databases">
        <title>Genome of Basidiobolus ranarum AG-B5.</title>
        <authorList>
            <person name="Stajich J.E."/>
            <person name="Carter-House D."/>
            <person name="Gryganskyi A."/>
        </authorList>
    </citation>
    <scope>NUCLEOTIDE SEQUENCE [LARGE SCALE GENOMIC DNA]</scope>
    <source>
        <strain evidence="8 9">AG-B5</strain>
    </source>
</reference>
<keyword evidence="5" id="KW-0677">Repeat</keyword>
<dbReference type="InterPro" id="IPR015943">
    <property type="entry name" value="WD40/YVTN_repeat-like_dom_sf"/>
</dbReference>
<protein>
    <submittedName>
        <fullName evidence="8">WD repeat-containing protein 6</fullName>
    </submittedName>
</protein>
<keyword evidence="3 7" id="KW-0853">WD repeat</keyword>
<dbReference type="SMART" id="SM00320">
    <property type="entry name" value="WD40"/>
    <property type="match status" value="8"/>
</dbReference>
<dbReference type="PROSITE" id="PS50294">
    <property type="entry name" value="WD_REPEATS_REGION"/>
    <property type="match status" value="1"/>
</dbReference>
<comment type="subcellular location">
    <subcellularLocation>
        <location evidence="1">Cytoplasm</location>
    </subcellularLocation>
</comment>
<feature type="repeat" description="WD" evidence="7">
    <location>
        <begin position="210"/>
        <end position="242"/>
    </location>
</feature>
<sequence>MSTISMLEKRLLATPVTSLRFHNEELLLVGNGPRLELYHVPTCTVIDSTVVLESNRIHRIVFATRIVRDNTESRAIVVYGGKSIRFLQLEVEGGTNDEVPKCRFVLGELLSDLADWVLDVTLLYPTEDSVEPNEMAIVYAHNFIEIWDIETFTRVYHNQCEVRCILYSARFFGTRREDLILASGTVFNEVHLWSATKKNSSGDGFVYKKFIGHEGVIFGIRFSEDGKLLNSVSDDRTIRIWKTHQENSKPKVIYGHFARIWDCQMLDRYLISVSEDSTCRVWSFGDIDAEDEINCLACWDGHSGKNVWSVAVSPSQKVVATGGGDSGIRLWSLDSVERSKIESISQMSELALPDPTTYLTEGQVLQNTETRTKEHIRNFVALDYSTVVLSTHIGHVLKYEHKKDLWSQVYFDQDLFSYSMMCASECGRVVACGTLSGQLILLSPTSEFKPLKVQVHQEKVFEIFVIPSADPTVFNVISHGVGNEIFWQRFDVRDPENPTFLTVAQLDFPSKVLLLSVALDEDVGLLVCGTRESHLLVYHQIDASTHQTETETETSAKPPIIYPSIIIRKAHEKQAVTAIVIQKSKDAKGATKVMLYSTGRDGAFSQYRIEGLTSTVGQNNDEDMELSDDEDDDEATKLPASNVLDISYNSSSKITLDRVYRAKVTKGWLEGLTFASGNLLLLGFYRKRFFVYNESKRYEVLSVACGGAHRRWHFRTKDVGMSLATFNFIRRDRILSYYMETEAQDVKSSFVDPKLKESYHGREVRAIKYLNYSGRSSLNDPIVFVTGGEDCLLKIFQYMPSSNFDSIRNIKTIKKHTSVIKSICESKGIEHCLFTSGGGEQLRCWKIEVEKTGTFEANTELAAVGCLEWAVCPKVSDIAETRIMDTTVFTLDPNSGLHFIGVVYSDAVIRLWVYNESQREFILLADGGFHNHCILQVTHCVFEGQALLFSGATDGRVAIWNISEVVQRYSNTLVKTEVEKLSPIANFMVHMSGVNCLDVLQEGDQILVATGGDDNALAVTTLTLANDSLTFTNTCKNILPPAHASALQAVKLLNMDTVITTSTDQRINIWKIQKDLVLQQSLFVDVADPSAMDVFHLTPEKIQLSITGIGIQTFQT</sequence>
<comment type="caution">
    <text evidence="8">The sequence shown here is derived from an EMBL/GenBank/DDBJ whole genome shotgun (WGS) entry which is preliminary data.</text>
</comment>
<evidence type="ECO:0000256" key="6">
    <source>
        <dbReference type="ARBA" id="ARBA00038255"/>
    </source>
</evidence>
<keyword evidence="9" id="KW-1185">Reference proteome</keyword>
<keyword evidence="4" id="KW-0819">tRNA processing</keyword>
<evidence type="ECO:0000313" key="9">
    <source>
        <dbReference type="Proteomes" id="UP001479436"/>
    </source>
</evidence>
<keyword evidence="2" id="KW-0963">Cytoplasm</keyword>
<comment type="similarity">
    <text evidence="6">Belongs to the WD repeat WDR6 family.</text>
</comment>
<proteinExistence type="inferred from homology"/>
<dbReference type="PROSITE" id="PS50082">
    <property type="entry name" value="WD_REPEATS_2"/>
    <property type="match status" value="2"/>
</dbReference>
<gene>
    <name evidence="8" type="primary">WDR6</name>
    <name evidence="8" type="ORF">K7432_008671</name>
</gene>
<evidence type="ECO:0000256" key="3">
    <source>
        <dbReference type="ARBA" id="ARBA00022574"/>
    </source>
</evidence>
<dbReference type="InterPro" id="IPR051973">
    <property type="entry name" value="tRNA_Anticodon_Mtase-Reg"/>
</dbReference>
<dbReference type="Gene3D" id="2.130.10.10">
    <property type="entry name" value="YVTN repeat-like/Quinoprotein amine dehydrogenase"/>
    <property type="match status" value="3"/>
</dbReference>
<organism evidence="8 9">
    <name type="scientific">Basidiobolus ranarum</name>
    <dbReference type="NCBI Taxonomy" id="34480"/>
    <lineage>
        <taxon>Eukaryota</taxon>
        <taxon>Fungi</taxon>
        <taxon>Fungi incertae sedis</taxon>
        <taxon>Zoopagomycota</taxon>
        <taxon>Entomophthoromycotina</taxon>
        <taxon>Basidiobolomycetes</taxon>
        <taxon>Basidiobolales</taxon>
        <taxon>Basidiobolaceae</taxon>
        <taxon>Basidiobolus</taxon>
    </lineage>
</organism>
<evidence type="ECO:0000256" key="5">
    <source>
        <dbReference type="ARBA" id="ARBA00022737"/>
    </source>
</evidence>
<evidence type="ECO:0000256" key="7">
    <source>
        <dbReference type="PROSITE-ProRule" id="PRU00221"/>
    </source>
</evidence>
<dbReference type="Proteomes" id="UP001479436">
    <property type="component" value="Unassembled WGS sequence"/>
</dbReference>
<dbReference type="EMBL" id="JASJQH010007367">
    <property type="protein sequence ID" value="KAK9710055.1"/>
    <property type="molecule type" value="Genomic_DNA"/>
</dbReference>
<evidence type="ECO:0000313" key="8">
    <source>
        <dbReference type="EMBL" id="KAK9710055.1"/>
    </source>
</evidence>
<accession>A0ABR2VYD1</accession>
<evidence type="ECO:0000256" key="4">
    <source>
        <dbReference type="ARBA" id="ARBA00022694"/>
    </source>
</evidence>
<dbReference type="InterPro" id="IPR036322">
    <property type="entry name" value="WD40_repeat_dom_sf"/>
</dbReference>
<feature type="repeat" description="WD" evidence="7">
    <location>
        <begin position="307"/>
        <end position="341"/>
    </location>
</feature>
<dbReference type="PANTHER" id="PTHR14344">
    <property type="entry name" value="WD REPEAT PROTEIN"/>
    <property type="match status" value="1"/>
</dbReference>
<dbReference type="Pfam" id="PF00400">
    <property type="entry name" value="WD40"/>
    <property type="match status" value="3"/>
</dbReference>